<dbReference type="SMART" id="SM00360">
    <property type="entry name" value="RRM"/>
    <property type="match status" value="1"/>
</dbReference>
<evidence type="ECO:0000256" key="1">
    <source>
        <dbReference type="ARBA" id="ARBA00022884"/>
    </source>
</evidence>
<gene>
    <name evidence="7" type="ORF">MCOS_LOCUS8720</name>
</gene>
<feature type="compositionally biased region" description="Polar residues" evidence="3">
    <location>
        <begin position="791"/>
        <end position="801"/>
    </location>
</feature>
<feature type="domain" description="RRM" evidence="4">
    <location>
        <begin position="134"/>
        <end position="215"/>
    </location>
</feature>
<evidence type="ECO:0008006" key="9">
    <source>
        <dbReference type="Google" id="ProtNLM"/>
    </source>
</evidence>
<dbReference type="PROSITE" id="PS50128">
    <property type="entry name" value="SURP"/>
    <property type="match status" value="1"/>
</dbReference>
<dbReference type="InterPro" id="IPR051485">
    <property type="entry name" value="SR-CTD_assoc_factor"/>
</dbReference>
<dbReference type="PROSITE" id="PS50102">
    <property type="entry name" value="RRM"/>
    <property type="match status" value="1"/>
</dbReference>
<feature type="compositionally biased region" description="Basic and acidic residues" evidence="3">
    <location>
        <begin position="979"/>
        <end position="994"/>
    </location>
</feature>
<name>A0A158QVX2_MESCO</name>
<feature type="compositionally biased region" description="Basic and acidic residues" evidence="3">
    <location>
        <begin position="505"/>
        <end position="523"/>
    </location>
</feature>
<dbReference type="PROSITE" id="PS51391">
    <property type="entry name" value="CID"/>
    <property type="match status" value="1"/>
</dbReference>
<dbReference type="CDD" id="cd12223">
    <property type="entry name" value="RRM_SR140"/>
    <property type="match status" value="1"/>
</dbReference>
<evidence type="ECO:0000259" key="5">
    <source>
        <dbReference type="PROSITE" id="PS50128"/>
    </source>
</evidence>
<dbReference type="InterPro" id="IPR012677">
    <property type="entry name" value="Nucleotide-bd_a/b_plait_sf"/>
</dbReference>
<dbReference type="Gene3D" id="6.10.140.420">
    <property type="match status" value="1"/>
</dbReference>
<feature type="compositionally biased region" description="Basic and acidic residues" evidence="3">
    <location>
        <begin position="426"/>
        <end position="444"/>
    </location>
</feature>
<feature type="compositionally biased region" description="Acidic residues" evidence="3">
    <location>
        <begin position="524"/>
        <end position="534"/>
    </location>
</feature>
<feature type="compositionally biased region" description="Basic residues" evidence="3">
    <location>
        <begin position="1021"/>
        <end position="1043"/>
    </location>
</feature>
<accession>A0A158QVX2</accession>
<reference evidence="7 8" key="1">
    <citation type="submission" date="2018-10" db="EMBL/GenBank/DDBJ databases">
        <authorList>
            <consortium name="Pathogen Informatics"/>
        </authorList>
    </citation>
    <scope>NUCLEOTIDE SEQUENCE [LARGE SCALE GENOMIC DNA]</scope>
</reference>
<feature type="region of interest" description="Disordered" evidence="3">
    <location>
        <begin position="426"/>
        <end position="456"/>
    </location>
</feature>
<dbReference type="InterPro" id="IPR000504">
    <property type="entry name" value="RRM_dom"/>
</dbReference>
<evidence type="ECO:0000313" key="7">
    <source>
        <dbReference type="EMBL" id="VDD82717.1"/>
    </source>
</evidence>
<dbReference type="Gene3D" id="1.25.40.90">
    <property type="match status" value="1"/>
</dbReference>
<feature type="region of interest" description="Disordered" evidence="3">
    <location>
        <begin position="503"/>
        <end position="536"/>
    </location>
</feature>
<dbReference type="SMART" id="SM00648">
    <property type="entry name" value="SWAP"/>
    <property type="match status" value="1"/>
</dbReference>
<feature type="compositionally biased region" description="Low complexity" evidence="3">
    <location>
        <begin position="1049"/>
        <end position="1058"/>
    </location>
</feature>
<dbReference type="InterPro" id="IPR035009">
    <property type="entry name" value="SR140_RRM"/>
</dbReference>
<dbReference type="InterPro" id="IPR000061">
    <property type="entry name" value="Surp"/>
</dbReference>
<feature type="region of interest" description="Disordered" evidence="3">
    <location>
        <begin position="70"/>
        <end position="107"/>
    </location>
</feature>
<dbReference type="PANTHER" id="PTHR23140">
    <property type="entry name" value="RNA PROCESSING PROTEIN LD23810P"/>
    <property type="match status" value="1"/>
</dbReference>
<dbReference type="Pfam" id="PF00076">
    <property type="entry name" value="RRM_1"/>
    <property type="match status" value="1"/>
</dbReference>
<evidence type="ECO:0000256" key="2">
    <source>
        <dbReference type="PROSITE-ProRule" id="PRU00176"/>
    </source>
</evidence>
<dbReference type="PANTHER" id="PTHR23140:SF0">
    <property type="entry name" value="U2 SNRNP-ASSOCIATED SURP MOTIF-CONTAINING PROTEIN"/>
    <property type="match status" value="1"/>
</dbReference>
<dbReference type="GO" id="GO:0006396">
    <property type="term" value="P:RNA processing"/>
    <property type="evidence" value="ECO:0007669"/>
    <property type="project" value="InterPro"/>
</dbReference>
<dbReference type="SMART" id="SM00582">
    <property type="entry name" value="RPR"/>
    <property type="match status" value="1"/>
</dbReference>
<dbReference type="InterPro" id="IPR013170">
    <property type="entry name" value="mRNA_splic_Cwf21_dom"/>
</dbReference>
<evidence type="ECO:0000313" key="8">
    <source>
        <dbReference type="Proteomes" id="UP000267029"/>
    </source>
</evidence>
<dbReference type="STRING" id="53468.A0A158QVX2"/>
<dbReference type="InterPro" id="IPR006569">
    <property type="entry name" value="CID_dom"/>
</dbReference>
<feature type="compositionally biased region" description="Basic and acidic residues" evidence="3">
    <location>
        <begin position="70"/>
        <end position="80"/>
    </location>
</feature>
<sequence>MLRKAEEELKRKAEEEETAKALRDFEATFQQSSKLDRAWVKGGVVNPIIGKKPGQGKKMSNLELFKEELKSIQQQREQRHQLRQQNRAKGVPDAKMPPELPPSELSLEYDDMDRRNRMREFGYPYDEDADKSTTNLFLGNLCPQMTEQQLCEIFGRYGPLASVKIMWPRTEEQRAVARNCGFVAFMNRVDAERALENLRGKELLGYEMKLGWGKTVPIPVYPVYIPPPLLELIKPPSQSGLPFNAQPREWLKSLRSSIKERAKLVTDAIGNGDSPAPTIPPAPDRFPYNIHTMGKENFAEVLQEAVVKVVIPTDRTMLATIHRLIEFVVREGPQFEAAIMHREEKNPQYKFLFDYQTPEHLYYRWKLWSILHGESVNKWSLDEFRMYEGGPLWRPPPVNFFTNGMPEDLVEEADYPFAPGYTVGRNDDLIDPDTRDDAIRRGGGDRGGGGGTGLTEAQRGRLSVWINDLEPSRAQVGDVMHWCLEHADAAFDVVDLIAKSLKRPPTSDDKEEASKRHSHKEVGVDDDNDDDDGDALTVKPATSIQAVVARLYLTSDILYNSGAKVPNASYYRRWQQKVMLCFRAWEDWAIYPNDFLIQLQNVFLGLTPNVSFQLSASVVAFFKVIPEILITFCLNCNRIPKPKIIDFRSNIPRLFQVNTKTSGDEDDAVGVPLESETTTKPTGMTAVTSNVESLDGAPLVQYDGDPLDVDGSPLASGGGDADDDDDFEGVPLDTGKTPPLESTKPSAPAPLFVPSKWESIDPSKAAEEAVTSNRWDLFADDDGRSQPKETPGSSSTAQNDPTENDEDVDGKPLDGFGAAGLGLVAYDDDDALSPPSPPPNTAANEPMSDSRRQALREIEVKVVKYQDELEACRKKGESAVSDEAIAKQVERFRERLLERLGESKDSSPSPTHKISKSASGSKSSKSKPSSSSSASNTTRRHHGSSSKRHGGHSPPRSTRSSRKRSSNPPSDSESSVPSTEKRFRDDAPEPREEGEASDDDAGSVPGQLKRAKHREDEGRHRDRSPRRSRRSRSRTPSPSRRRSAGGAGTPSRSSQKRK</sequence>
<dbReference type="Pfam" id="PF08312">
    <property type="entry name" value="cwf21"/>
    <property type="match status" value="1"/>
</dbReference>
<dbReference type="SMART" id="SM01115">
    <property type="entry name" value="cwf21"/>
    <property type="match status" value="1"/>
</dbReference>
<dbReference type="InterPro" id="IPR047488">
    <property type="entry name" value="SR140_cwf21"/>
</dbReference>
<dbReference type="Pfam" id="PF01805">
    <property type="entry name" value="Surp"/>
    <property type="match status" value="1"/>
</dbReference>
<feature type="compositionally biased region" description="Basic residues" evidence="3">
    <location>
        <begin position="938"/>
        <end position="951"/>
    </location>
</feature>
<feature type="domain" description="SURP motif" evidence="5">
    <location>
        <begin position="320"/>
        <end position="363"/>
    </location>
</feature>
<protein>
    <recommendedName>
        <fullName evidence="9">RRM domain-containing protein</fullName>
    </recommendedName>
</protein>
<dbReference type="InterPro" id="IPR035967">
    <property type="entry name" value="SWAP/Surp_sf"/>
</dbReference>
<dbReference type="SUPFAM" id="SSF54928">
    <property type="entry name" value="RNA-binding domain, RBD"/>
    <property type="match status" value="1"/>
</dbReference>
<dbReference type="InterPro" id="IPR008942">
    <property type="entry name" value="ENTH_VHS"/>
</dbReference>
<feature type="region of interest" description="Disordered" evidence="3">
    <location>
        <begin position="661"/>
        <end position="855"/>
    </location>
</feature>
<feature type="compositionally biased region" description="Basic and acidic residues" evidence="3">
    <location>
        <begin position="758"/>
        <end position="767"/>
    </location>
</feature>
<evidence type="ECO:0000259" key="4">
    <source>
        <dbReference type="PROSITE" id="PS50102"/>
    </source>
</evidence>
<feature type="compositionally biased region" description="Polar residues" evidence="3">
    <location>
        <begin position="675"/>
        <end position="692"/>
    </location>
</feature>
<evidence type="ECO:0000259" key="6">
    <source>
        <dbReference type="PROSITE" id="PS51391"/>
    </source>
</evidence>
<dbReference type="Gene3D" id="3.30.70.330">
    <property type="match status" value="1"/>
</dbReference>
<dbReference type="GO" id="GO:0005634">
    <property type="term" value="C:nucleus"/>
    <property type="evidence" value="ECO:0007669"/>
    <property type="project" value="TreeGrafter"/>
</dbReference>
<dbReference type="Gene3D" id="1.10.10.790">
    <property type="entry name" value="Surp module"/>
    <property type="match status" value="1"/>
</dbReference>
<proteinExistence type="predicted"/>
<dbReference type="CDD" id="cd21370">
    <property type="entry name" value="cwf21_SR140"/>
    <property type="match status" value="1"/>
</dbReference>
<dbReference type="Proteomes" id="UP000267029">
    <property type="component" value="Unassembled WGS sequence"/>
</dbReference>
<feature type="region of interest" description="Disordered" evidence="3">
    <location>
        <begin position="897"/>
        <end position="1058"/>
    </location>
</feature>
<dbReference type="GO" id="GO:0003723">
    <property type="term" value="F:RNA binding"/>
    <property type="evidence" value="ECO:0007669"/>
    <property type="project" value="UniProtKB-UniRule"/>
</dbReference>
<dbReference type="SUPFAM" id="SSF109905">
    <property type="entry name" value="Surp module (SWAP domain)"/>
    <property type="match status" value="1"/>
</dbReference>
<dbReference type="InterPro" id="IPR035979">
    <property type="entry name" value="RBD_domain_sf"/>
</dbReference>
<dbReference type="AlphaFoldDB" id="A0A158QVX2"/>
<organism evidence="7 8">
    <name type="scientific">Mesocestoides corti</name>
    <name type="common">Flatworm</name>
    <dbReference type="NCBI Taxonomy" id="53468"/>
    <lineage>
        <taxon>Eukaryota</taxon>
        <taxon>Metazoa</taxon>
        <taxon>Spiralia</taxon>
        <taxon>Lophotrochozoa</taxon>
        <taxon>Platyhelminthes</taxon>
        <taxon>Cestoda</taxon>
        <taxon>Eucestoda</taxon>
        <taxon>Cyclophyllidea</taxon>
        <taxon>Mesocestoididae</taxon>
        <taxon>Mesocestoides</taxon>
    </lineage>
</organism>
<feature type="compositionally biased region" description="Low complexity" evidence="3">
    <location>
        <begin position="916"/>
        <end position="935"/>
    </location>
</feature>
<feature type="domain" description="CID" evidence="6">
    <location>
        <begin position="454"/>
        <end position="607"/>
    </location>
</feature>
<dbReference type="EMBL" id="UXSR01005560">
    <property type="protein sequence ID" value="VDD82717.1"/>
    <property type="molecule type" value="Genomic_DNA"/>
</dbReference>
<evidence type="ECO:0000256" key="3">
    <source>
        <dbReference type="SAM" id="MobiDB-lite"/>
    </source>
</evidence>
<feature type="compositionally biased region" description="Low complexity" evidence="3">
    <location>
        <begin position="966"/>
        <end position="978"/>
    </location>
</feature>
<dbReference type="OrthoDB" id="377209at2759"/>
<keyword evidence="1 2" id="KW-0694">RNA-binding</keyword>
<keyword evidence="8" id="KW-1185">Reference proteome</keyword>